<accession>A0A7J5BMU9</accession>
<evidence type="ECO:0000313" key="2">
    <source>
        <dbReference type="EMBL" id="KAB1652963.1"/>
    </source>
</evidence>
<feature type="compositionally biased region" description="Basic and acidic residues" evidence="1">
    <location>
        <begin position="43"/>
        <end position="63"/>
    </location>
</feature>
<feature type="compositionally biased region" description="Low complexity" evidence="1">
    <location>
        <begin position="110"/>
        <end position="122"/>
    </location>
</feature>
<protein>
    <submittedName>
        <fullName evidence="2">Uncharacterized protein</fullName>
    </submittedName>
</protein>
<dbReference type="AlphaFoldDB" id="A0A7J5BMU9"/>
<reference evidence="2 3" key="1">
    <citation type="submission" date="2019-09" db="EMBL/GenBank/DDBJ databases">
        <title>Phylogeny of genus Pseudoclavibacter and closely related genus.</title>
        <authorList>
            <person name="Li Y."/>
        </authorList>
    </citation>
    <scope>NUCLEOTIDE SEQUENCE [LARGE SCALE GENOMIC DNA]</scope>
    <source>
        <strain evidence="2 3">DSM 23821</strain>
    </source>
</reference>
<name>A0A7J5BMU9_9MICO</name>
<dbReference type="EMBL" id="WBJZ01000026">
    <property type="protein sequence ID" value="KAB1652963.1"/>
    <property type="molecule type" value="Genomic_DNA"/>
</dbReference>
<feature type="compositionally biased region" description="Polar residues" evidence="1">
    <location>
        <begin position="87"/>
        <end position="104"/>
    </location>
</feature>
<dbReference type="Proteomes" id="UP000467240">
    <property type="component" value="Unassembled WGS sequence"/>
</dbReference>
<dbReference type="RefSeq" id="WP_158041896.1">
    <property type="nucleotide sequence ID" value="NZ_JACCFV010000001.1"/>
</dbReference>
<evidence type="ECO:0000313" key="3">
    <source>
        <dbReference type="Proteomes" id="UP000467240"/>
    </source>
</evidence>
<evidence type="ECO:0000256" key="1">
    <source>
        <dbReference type="SAM" id="MobiDB-lite"/>
    </source>
</evidence>
<proteinExistence type="predicted"/>
<keyword evidence="3" id="KW-1185">Reference proteome</keyword>
<sequence>MPFRETRDIGRSVVDGTLGAERANGADVATAAADARHLCTERSGDLHGEVPDTTRGADDEHACARPHRRDVPQRLQCRRRARILRPTGTSSGPTEATNEISSAFNAHPCRAPSSSARAFSSY</sequence>
<gene>
    <name evidence="2" type="ORF">F8O01_15885</name>
</gene>
<feature type="region of interest" description="Disordered" evidence="1">
    <location>
        <begin position="43"/>
        <end position="122"/>
    </location>
</feature>
<comment type="caution">
    <text evidence="2">The sequence shown here is derived from an EMBL/GenBank/DDBJ whole genome shotgun (WGS) entry which is preliminary data.</text>
</comment>
<organism evidence="2 3">
    <name type="scientific">Pseudoclavibacter chungangensis</name>
    <dbReference type="NCBI Taxonomy" id="587635"/>
    <lineage>
        <taxon>Bacteria</taxon>
        <taxon>Bacillati</taxon>
        <taxon>Actinomycetota</taxon>
        <taxon>Actinomycetes</taxon>
        <taxon>Micrococcales</taxon>
        <taxon>Microbacteriaceae</taxon>
        <taxon>Pseudoclavibacter</taxon>
    </lineage>
</organism>